<keyword evidence="3" id="KW-1185">Reference proteome</keyword>
<evidence type="ECO:0000313" key="2">
    <source>
        <dbReference type="EMBL" id="OCS88576.1"/>
    </source>
</evidence>
<dbReference type="PANTHER" id="PTHR39165:SF1">
    <property type="entry name" value="DUF456 DOMAIN-CONTAINING PROTEIN"/>
    <property type="match status" value="1"/>
</dbReference>
<evidence type="ECO:0000313" key="3">
    <source>
        <dbReference type="Proteomes" id="UP000093199"/>
    </source>
</evidence>
<dbReference type="Pfam" id="PF04306">
    <property type="entry name" value="DUF456"/>
    <property type="match status" value="1"/>
</dbReference>
<evidence type="ECO:0008006" key="4">
    <source>
        <dbReference type="Google" id="ProtNLM"/>
    </source>
</evidence>
<sequence length="161" mass="17366">MTGAVLTWIVIGVLFVIAFVGLIYPIIPSVLFILAGFLVYGFVYSFSDLPWWFWLGQSLFVILLFSADTLSNLVGVKKFGGSKAAMWGSTIGLLIGPFVIPFAGILIGPFLGAVIAELVVHRTDMQQSMKVGVGSLVGFLTSVVTKGIIQAIMIIVFFMVI</sequence>
<reference evidence="2 3" key="1">
    <citation type="submission" date="2016-07" db="EMBL/GenBank/DDBJ databases">
        <title>Caryophanon tenue genome sequencing.</title>
        <authorList>
            <person name="Verma A."/>
            <person name="Pal Y."/>
            <person name="Krishnamurthi S."/>
        </authorList>
    </citation>
    <scope>NUCLEOTIDE SEQUENCE [LARGE SCALE GENOMIC DNA]</scope>
    <source>
        <strain evidence="2 3">DSM 14152</strain>
    </source>
</reference>
<proteinExistence type="predicted"/>
<keyword evidence="1" id="KW-0472">Membrane</keyword>
<dbReference type="EMBL" id="MASJ01000001">
    <property type="protein sequence ID" value="OCS88576.1"/>
    <property type="molecule type" value="Genomic_DNA"/>
</dbReference>
<dbReference type="Proteomes" id="UP000093199">
    <property type="component" value="Unassembled WGS sequence"/>
</dbReference>
<organism evidence="2 3">
    <name type="scientific">Caryophanon tenue</name>
    <dbReference type="NCBI Taxonomy" id="33978"/>
    <lineage>
        <taxon>Bacteria</taxon>
        <taxon>Bacillati</taxon>
        <taxon>Bacillota</taxon>
        <taxon>Bacilli</taxon>
        <taxon>Bacillales</taxon>
        <taxon>Caryophanaceae</taxon>
        <taxon>Caryophanon</taxon>
    </lineage>
</organism>
<dbReference type="OrthoDB" id="9808460at2"/>
<keyword evidence="1" id="KW-0812">Transmembrane</keyword>
<comment type="caution">
    <text evidence="2">The sequence shown here is derived from an EMBL/GenBank/DDBJ whole genome shotgun (WGS) entry which is preliminary data.</text>
</comment>
<dbReference type="STRING" id="33978.A6M13_01650"/>
<feature type="transmembrane region" description="Helical" evidence="1">
    <location>
        <begin position="29"/>
        <end position="46"/>
    </location>
</feature>
<dbReference type="RefSeq" id="WP_066542369.1">
    <property type="nucleotide sequence ID" value="NZ_MASJ01000001.1"/>
</dbReference>
<dbReference type="PANTHER" id="PTHR39165">
    <property type="entry name" value="IG HYPOTHETICAL 17883"/>
    <property type="match status" value="1"/>
</dbReference>
<feature type="transmembrane region" description="Helical" evidence="1">
    <location>
        <begin position="91"/>
        <end position="116"/>
    </location>
</feature>
<feature type="transmembrane region" description="Helical" evidence="1">
    <location>
        <begin position="52"/>
        <end position="70"/>
    </location>
</feature>
<feature type="transmembrane region" description="Helical" evidence="1">
    <location>
        <begin position="136"/>
        <end position="160"/>
    </location>
</feature>
<dbReference type="InterPro" id="IPR007403">
    <property type="entry name" value="DUF456"/>
</dbReference>
<dbReference type="AlphaFoldDB" id="A0A1C0YN30"/>
<accession>A0A1C0YN30</accession>
<evidence type="ECO:0000256" key="1">
    <source>
        <dbReference type="SAM" id="Phobius"/>
    </source>
</evidence>
<feature type="transmembrane region" description="Helical" evidence="1">
    <location>
        <begin position="6"/>
        <end position="24"/>
    </location>
</feature>
<name>A0A1C0YN30_9BACL</name>
<gene>
    <name evidence="2" type="ORF">A6M13_01650</name>
</gene>
<protein>
    <recommendedName>
        <fullName evidence="4">DUF456 domain-containing protein</fullName>
    </recommendedName>
</protein>
<keyword evidence="1" id="KW-1133">Transmembrane helix</keyword>